<name>A0A843XHP6_COLES</name>
<dbReference type="EMBL" id="NMUH01008429">
    <property type="protein sequence ID" value="MQM18772.1"/>
    <property type="molecule type" value="Genomic_DNA"/>
</dbReference>
<keyword evidence="2" id="KW-1185">Reference proteome</keyword>
<reference evidence="1" key="1">
    <citation type="submission" date="2017-07" db="EMBL/GenBank/DDBJ databases">
        <title>Taro Niue Genome Assembly and Annotation.</title>
        <authorList>
            <person name="Atibalentja N."/>
            <person name="Keating K."/>
            <person name="Fields C.J."/>
        </authorList>
    </citation>
    <scope>NUCLEOTIDE SEQUENCE</scope>
    <source>
        <strain evidence="1">Niue_2</strain>
        <tissue evidence="1">Leaf</tissue>
    </source>
</reference>
<dbReference type="AlphaFoldDB" id="A0A843XHP6"/>
<gene>
    <name evidence="1" type="ORF">Taro_051769</name>
</gene>
<evidence type="ECO:0000313" key="1">
    <source>
        <dbReference type="EMBL" id="MQM18772.1"/>
    </source>
</evidence>
<accession>A0A843XHP6</accession>
<evidence type="ECO:0000313" key="2">
    <source>
        <dbReference type="Proteomes" id="UP000652761"/>
    </source>
</evidence>
<sequence length="252" mass="27826">MAERRNVGGGGEGSRNSFKEAVVEAGNGVFSRTAAVDHRFQRNLSRARLMVEGPSSSNSPFSGQQSRAENATAHGVAFMAPLVLVDVCMCATCRSLGKHAGVSRLKATAEYVVFRARFDEFSPRGRYVEWRKRRASIVLRVLREGSKEFGVIRMMDFGLGFAPAKATTLGIATKSRHRDTSRSEGDLSCRRVLKATLHPVAIAAECCYPRIHLDSTVLCTCLVERQLDLSSVAARLRGSPVWFVWVSNWCRE</sequence>
<organism evidence="1 2">
    <name type="scientific">Colocasia esculenta</name>
    <name type="common">Wild taro</name>
    <name type="synonym">Arum esculentum</name>
    <dbReference type="NCBI Taxonomy" id="4460"/>
    <lineage>
        <taxon>Eukaryota</taxon>
        <taxon>Viridiplantae</taxon>
        <taxon>Streptophyta</taxon>
        <taxon>Embryophyta</taxon>
        <taxon>Tracheophyta</taxon>
        <taxon>Spermatophyta</taxon>
        <taxon>Magnoliopsida</taxon>
        <taxon>Liliopsida</taxon>
        <taxon>Araceae</taxon>
        <taxon>Aroideae</taxon>
        <taxon>Colocasieae</taxon>
        <taxon>Colocasia</taxon>
    </lineage>
</organism>
<dbReference type="Proteomes" id="UP000652761">
    <property type="component" value="Unassembled WGS sequence"/>
</dbReference>
<proteinExistence type="predicted"/>
<protein>
    <submittedName>
        <fullName evidence="1">Uncharacterized protein</fullName>
    </submittedName>
</protein>
<feature type="non-terminal residue" evidence="1">
    <location>
        <position position="1"/>
    </location>
</feature>
<comment type="caution">
    <text evidence="1">The sequence shown here is derived from an EMBL/GenBank/DDBJ whole genome shotgun (WGS) entry which is preliminary data.</text>
</comment>